<dbReference type="RefSeq" id="WP_112748843.1">
    <property type="nucleotide sequence ID" value="NZ_QMFY01000013.1"/>
</dbReference>
<dbReference type="PANTHER" id="PTHR44520">
    <property type="entry name" value="RESPONSE REGULATOR RCP1-RELATED"/>
    <property type="match status" value="1"/>
</dbReference>
<name>A0A364XXQ7_9BACT</name>
<dbReference type="InterPro" id="IPR011006">
    <property type="entry name" value="CheY-like_superfamily"/>
</dbReference>
<dbReference type="SUPFAM" id="SSF52172">
    <property type="entry name" value="CheY-like"/>
    <property type="match status" value="1"/>
</dbReference>
<accession>A0A364XXQ7</accession>
<evidence type="ECO:0000256" key="1">
    <source>
        <dbReference type="PROSITE-ProRule" id="PRU00169"/>
    </source>
</evidence>
<dbReference type="InterPro" id="IPR001789">
    <property type="entry name" value="Sig_transdc_resp-reg_receiver"/>
</dbReference>
<dbReference type="GO" id="GO:0000160">
    <property type="term" value="P:phosphorelay signal transduction system"/>
    <property type="evidence" value="ECO:0007669"/>
    <property type="project" value="InterPro"/>
</dbReference>
<dbReference type="AlphaFoldDB" id="A0A364XXQ7"/>
<dbReference type="SMART" id="SM00448">
    <property type="entry name" value="REC"/>
    <property type="match status" value="1"/>
</dbReference>
<dbReference type="Gene3D" id="3.40.50.2300">
    <property type="match status" value="1"/>
</dbReference>
<protein>
    <submittedName>
        <fullName evidence="3">Response regulator</fullName>
    </submittedName>
</protein>
<dbReference type="Proteomes" id="UP000251889">
    <property type="component" value="Unassembled WGS sequence"/>
</dbReference>
<dbReference type="InterPro" id="IPR052893">
    <property type="entry name" value="TCS_response_regulator"/>
</dbReference>
<feature type="modified residue" description="4-aspartylphosphate" evidence="1">
    <location>
        <position position="54"/>
    </location>
</feature>
<keyword evidence="4" id="KW-1185">Reference proteome</keyword>
<keyword evidence="1" id="KW-0597">Phosphoprotein</keyword>
<dbReference type="PANTHER" id="PTHR44520:SF2">
    <property type="entry name" value="RESPONSE REGULATOR RCP1"/>
    <property type="match status" value="1"/>
</dbReference>
<proteinExistence type="predicted"/>
<comment type="caution">
    <text evidence="3">The sequence shown here is derived from an EMBL/GenBank/DDBJ whole genome shotgun (WGS) entry which is preliminary data.</text>
</comment>
<organism evidence="3 4">
    <name type="scientific">Pseudochryseolinea flava</name>
    <dbReference type="NCBI Taxonomy" id="2059302"/>
    <lineage>
        <taxon>Bacteria</taxon>
        <taxon>Pseudomonadati</taxon>
        <taxon>Bacteroidota</taxon>
        <taxon>Cytophagia</taxon>
        <taxon>Cytophagales</taxon>
        <taxon>Fulvivirgaceae</taxon>
        <taxon>Pseudochryseolinea</taxon>
    </lineage>
</organism>
<evidence type="ECO:0000313" key="4">
    <source>
        <dbReference type="Proteomes" id="UP000251889"/>
    </source>
</evidence>
<feature type="domain" description="Response regulatory" evidence="2">
    <location>
        <begin position="2"/>
        <end position="120"/>
    </location>
</feature>
<dbReference type="EMBL" id="QMFY01000013">
    <property type="protein sequence ID" value="RAV99030.1"/>
    <property type="molecule type" value="Genomic_DNA"/>
</dbReference>
<dbReference type="PROSITE" id="PS50110">
    <property type="entry name" value="RESPONSE_REGULATORY"/>
    <property type="match status" value="1"/>
</dbReference>
<dbReference type="OrthoDB" id="1524091at2"/>
<dbReference type="Pfam" id="PF00072">
    <property type="entry name" value="Response_reg"/>
    <property type="match status" value="1"/>
</dbReference>
<evidence type="ECO:0000313" key="3">
    <source>
        <dbReference type="EMBL" id="RAV99030.1"/>
    </source>
</evidence>
<gene>
    <name evidence="3" type="ORF">DQQ10_20765</name>
</gene>
<reference evidence="3 4" key="1">
    <citation type="submission" date="2018-06" db="EMBL/GenBank/DDBJ databases">
        <title>Chryseolinea flavus sp. nov., a member of the phylum Bacteroidetes isolated from soil.</title>
        <authorList>
            <person name="Li Y."/>
            <person name="Wang J."/>
        </authorList>
    </citation>
    <scope>NUCLEOTIDE SEQUENCE [LARGE SCALE GENOMIC DNA]</scope>
    <source>
        <strain evidence="3 4">SDU1-6</strain>
    </source>
</reference>
<sequence length="124" mass="13920">MVVLYVDDDADDLQLFNEAVKEVDPAIIFIAASSAEEALNFLHGELLPDQIFMDINMPVMNGIECLTRIRSTERIKHVPVVMLSTSQNVSDIEQSNALQADFISKPNSFRNLVAELTTRLKQLK</sequence>
<evidence type="ECO:0000259" key="2">
    <source>
        <dbReference type="PROSITE" id="PS50110"/>
    </source>
</evidence>